<dbReference type="SUPFAM" id="SSF56399">
    <property type="entry name" value="ADP-ribosylation"/>
    <property type="match status" value="1"/>
</dbReference>
<name>A0A5C6EIN7_9BACT</name>
<accession>A0A5C6EIN7</accession>
<reference evidence="1 2" key="1">
    <citation type="submission" date="2019-02" db="EMBL/GenBank/DDBJ databases">
        <title>Deep-cultivation of Planctomycetes and their phenomic and genomic characterization uncovers novel biology.</title>
        <authorList>
            <person name="Wiegand S."/>
            <person name="Jogler M."/>
            <person name="Boedeker C."/>
            <person name="Pinto D."/>
            <person name="Vollmers J."/>
            <person name="Rivas-Marin E."/>
            <person name="Kohn T."/>
            <person name="Peeters S.H."/>
            <person name="Heuer A."/>
            <person name="Rast P."/>
            <person name="Oberbeckmann S."/>
            <person name="Bunk B."/>
            <person name="Jeske O."/>
            <person name="Meyerdierks A."/>
            <person name="Storesund J.E."/>
            <person name="Kallscheuer N."/>
            <person name="Luecker S."/>
            <person name="Lage O.M."/>
            <person name="Pohl T."/>
            <person name="Merkel B.J."/>
            <person name="Hornburger P."/>
            <person name="Mueller R.-W."/>
            <person name="Bruemmer F."/>
            <person name="Labrenz M."/>
            <person name="Spormann A.M."/>
            <person name="Op Den Camp H."/>
            <person name="Overmann J."/>
            <person name="Amann R."/>
            <person name="Jetten M.S.M."/>
            <person name="Mascher T."/>
            <person name="Medema M.H."/>
            <person name="Devos D.P."/>
            <person name="Kaster A.-K."/>
            <person name="Ovreas L."/>
            <person name="Rohde M."/>
            <person name="Galperin M.Y."/>
            <person name="Jogler C."/>
        </authorList>
    </citation>
    <scope>NUCLEOTIDE SEQUENCE [LARGE SCALE GENOMIC DNA]</scope>
    <source>
        <strain evidence="1 2">Poly59</strain>
    </source>
</reference>
<dbReference type="OrthoDB" id="5638018at2"/>
<dbReference type="RefSeq" id="WP_146537506.1">
    <property type="nucleotide sequence ID" value="NZ_SJPX01000006.1"/>
</dbReference>
<keyword evidence="2" id="KW-1185">Reference proteome</keyword>
<dbReference type="Proteomes" id="UP000317977">
    <property type="component" value="Unassembled WGS sequence"/>
</dbReference>
<evidence type="ECO:0008006" key="3">
    <source>
        <dbReference type="Google" id="ProtNLM"/>
    </source>
</evidence>
<dbReference type="EMBL" id="SJPX01000006">
    <property type="protein sequence ID" value="TWU47119.1"/>
    <property type="molecule type" value="Genomic_DNA"/>
</dbReference>
<proteinExistence type="predicted"/>
<dbReference type="InterPro" id="IPR009297">
    <property type="entry name" value="DUF952"/>
</dbReference>
<dbReference type="PANTHER" id="PTHR34129">
    <property type="entry name" value="BLR1139 PROTEIN"/>
    <property type="match status" value="1"/>
</dbReference>
<sequence length="112" mass="12125">MASILFKVVPKPVWESATEAGFFAGHGIDLVDGFIHLSLPEQVAETLARHFVGQTELMLVTVDGEQLDEMLRFEPSRGGDLFPHVYGSIPMDAVIAAEPLMIGPDGLHVLPS</sequence>
<evidence type="ECO:0000313" key="1">
    <source>
        <dbReference type="EMBL" id="TWU47119.1"/>
    </source>
</evidence>
<dbReference type="PANTHER" id="PTHR34129:SF1">
    <property type="entry name" value="DUF952 DOMAIN-CONTAINING PROTEIN"/>
    <property type="match status" value="1"/>
</dbReference>
<protein>
    <recommendedName>
        <fullName evidence="3">Dihydroorotate dehydrogenase</fullName>
    </recommendedName>
</protein>
<gene>
    <name evidence="1" type="ORF">Poly59_60930</name>
</gene>
<evidence type="ECO:0000313" key="2">
    <source>
        <dbReference type="Proteomes" id="UP000317977"/>
    </source>
</evidence>
<dbReference type="Pfam" id="PF06108">
    <property type="entry name" value="DUF952"/>
    <property type="match status" value="1"/>
</dbReference>
<comment type="caution">
    <text evidence="1">The sequence shown here is derived from an EMBL/GenBank/DDBJ whole genome shotgun (WGS) entry which is preliminary data.</text>
</comment>
<dbReference type="AlphaFoldDB" id="A0A5C6EIN7"/>
<organism evidence="1 2">
    <name type="scientific">Rubripirellula reticaptiva</name>
    <dbReference type="NCBI Taxonomy" id="2528013"/>
    <lineage>
        <taxon>Bacteria</taxon>
        <taxon>Pseudomonadati</taxon>
        <taxon>Planctomycetota</taxon>
        <taxon>Planctomycetia</taxon>
        <taxon>Pirellulales</taxon>
        <taxon>Pirellulaceae</taxon>
        <taxon>Rubripirellula</taxon>
    </lineage>
</organism>
<dbReference type="Gene3D" id="3.20.170.20">
    <property type="entry name" value="Protein of unknown function DUF952"/>
    <property type="match status" value="1"/>
</dbReference>